<dbReference type="AlphaFoldDB" id="A0ABC9AV37"/>
<dbReference type="PROSITE" id="PS50234">
    <property type="entry name" value="VWFA"/>
    <property type="match status" value="1"/>
</dbReference>
<proteinExistence type="predicted"/>
<dbReference type="SUPFAM" id="SSF53300">
    <property type="entry name" value="vWA-like"/>
    <property type="match status" value="1"/>
</dbReference>
<gene>
    <name evidence="3" type="ORF">URODEC1_LOCUS57797</name>
</gene>
<keyword evidence="4" id="KW-1185">Reference proteome</keyword>
<evidence type="ECO:0000256" key="1">
    <source>
        <dbReference type="SAM" id="MobiDB-lite"/>
    </source>
</evidence>
<dbReference type="PANTHER" id="PTHR10579:SF105">
    <property type="entry name" value="VWFA DOMAIN-CONTAINING PROTEIN"/>
    <property type="match status" value="1"/>
</dbReference>
<evidence type="ECO:0000259" key="2">
    <source>
        <dbReference type="PROSITE" id="PS50234"/>
    </source>
</evidence>
<feature type="region of interest" description="Disordered" evidence="1">
    <location>
        <begin position="492"/>
        <end position="562"/>
    </location>
</feature>
<protein>
    <recommendedName>
        <fullName evidence="2">VWFA domain-containing protein</fullName>
    </recommendedName>
</protein>
<reference evidence="4" key="1">
    <citation type="submission" date="2024-06" db="EMBL/GenBank/DDBJ databases">
        <authorList>
            <person name="Ryan C."/>
        </authorList>
    </citation>
    <scope>NUCLEOTIDE SEQUENCE [LARGE SCALE GENOMIC DNA]</scope>
</reference>
<dbReference type="InterPro" id="IPR051266">
    <property type="entry name" value="CLCR"/>
</dbReference>
<feature type="compositionally biased region" description="Low complexity" evidence="1">
    <location>
        <begin position="500"/>
        <end position="513"/>
    </location>
</feature>
<dbReference type="InterPro" id="IPR002035">
    <property type="entry name" value="VWF_A"/>
</dbReference>
<dbReference type="Pfam" id="PF13768">
    <property type="entry name" value="VWA_3"/>
    <property type="match status" value="1"/>
</dbReference>
<dbReference type="InterPro" id="IPR036465">
    <property type="entry name" value="vWFA_dom_sf"/>
</dbReference>
<reference evidence="3 4" key="2">
    <citation type="submission" date="2024-10" db="EMBL/GenBank/DDBJ databases">
        <authorList>
            <person name="Ryan C."/>
        </authorList>
    </citation>
    <scope>NUCLEOTIDE SEQUENCE [LARGE SCALE GENOMIC DNA]</scope>
</reference>
<accession>A0ABC9AV37</accession>
<organism evidence="3 4">
    <name type="scientific">Urochloa decumbens</name>
    <dbReference type="NCBI Taxonomy" id="240449"/>
    <lineage>
        <taxon>Eukaryota</taxon>
        <taxon>Viridiplantae</taxon>
        <taxon>Streptophyta</taxon>
        <taxon>Embryophyta</taxon>
        <taxon>Tracheophyta</taxon>
        <taxon>Spermatophyta</taxon>
        <taxon>Magnoliopsida</taxon>
        <taxon>Liliopsida</taxon>
        <taxon>Poales</taxon>
        <taxon>Poaceae</taxon>
        <taxon>PACMAD clade</taxon>
        <taxon>Panicoideae</taxon>
        <taxon>Panicodae</taxon>
        <taxon>Paniceae</taxon>
        <taxon>Melinidinae</taxon>
        <taxon>Urochloa</taxon>
    </lineage>
</organism>
<name>A0ABC9AV37_9POAL</name>
<dbReference type="EMBL" id="OZ075132">
    <property type="protein sequence ID" value="CAL4985106.1"/>
    <property type="molecule type" value="Genomic_DNA"/>
</dbReference>
<dbReference type="PANTHER" id="PTHR10579">
    <property type="entry name" value="CALCIUM-ACTIVATED CHLORIDE CHANNEL REGULATOR"/>
    <property type="match status" value="1"/>
</dbReference>
<dbReference type="Proteomes" id="UP001497457">
    <property type="component" value="Chromosome 22rd"/>
</dbReference>
<dbReference type="Gene3D" id="3.40.50.410">
    <property type="entry name" value="von Willebrand factor, type A domain"/>
    <property type="match status" value="1"/>
</dbReference>
<sequence length="562" mass="61280">MVSSKASTAVEKVKVSGSLKFPFWVVPKYSEDELKGTAVVRVEAPTALKTRVSIDLVVVLDISSSGAQSTEKLSLLYLLKKALKFIITQLDDGDCLNIVAFNNLSNSYTADNDIKISSKDRKSAEKKVDELVAIEPTGSKSSLEHAVQILGARSDKNNKRQGFIVFMSDGLNNSESVWSTDDTVPNFLRTYAIHTLGLGKAHDPKEMLFIAKESNGTYSCITENLNCKIMEALAICLSGLKSIVAVDTHVEVKLKQSSMTTNLKISGIDCRGFRREGADKIFLGALYAGEVKDLIVHIEFTVKNVSGFNPIDLLAVTVKYNDTQRKQSNSTAQCSVGVYACATSFAKDCTNEPTPFPMVLQQMARFKVLKFMDKFDKALAVLKEDAGVATKRKQGGKADDPMFQNMAAGNLERTWKEFKKTDGSLLWKEAQRIGLDLGRIEDDIDAMVSCLRRGSGLACVYSWVLSHELQRAAFTGLPATMFLTPAMKEMVQQAQEQSAEDTAMSAAAAAGSSHPPPGEGFIGKRVVQVLEQIAGSLDRREQSRNPSEAQTGRGKPGGEAKQ</sequence>
<dbReference type="SMART" id="SM00327">
    <property type="entry name" value="VWA"/>
    <property type="match status" value="1"/>
</dbReference>
<feature type="domain" description="VWFA" evidence="2">
    <location>
        <begin position="55"/>
        <end position="240"/>
    </location>
</feature>
<evidence type="ECO:0000313" key="3">
    <source>
        <dbReference type="EMBL" id="CAL4985106.1"/>
    </source>
</evidence>
<evidence type="ECO:0000313" key="4">
    <source>
        <dbReference type="Proteomes" id="UP001497457"/>
    </source>
</evidence>